<gene>
    <name evidence="1" type="ORF">CCHR01_17459</name>
</gene>
<protein>
    <submittedName>
        <fullName evidence="1">Uncharacterized protein</fullName>
    </submittedName>
</protein>
<dbReference type="Proteomes" id="UP001243330">
    <property type="component" value="Unassembled WGS sequence"/>
</dbReference>
<evidence type="ECO:0000313" key="2">
    <source>
        <dbReference type="Proteomes" id="UP001243330"/>
    </source>
</evidence>
<dbReference type="EMBL" id="JAQOWY010000614">
    <property type="protein sequence ID" value="KAK1839916.1"/>
    <property type="molecule type" value="Genomic_DNA"/>
</dbReference>
<sequence length="86" mass="9746">MYVRQLPPSAFHENENWPRSLEFMILDENSPNYKSQGGHKTIISEGSALSDENFKTSRRDTTIAKRISVVILTNIGDIIILQGPEE</sequence>
<proteinExistence type="predicted"/>
<name>A0AAD9A1X4_9PEZI</name>
<evidence type="ECO:0000313" key="1">
    <source>
        <dbReference type="EMBL" id="KAK1839916.1"/>
    </source>
</evidence>
<reference evidence="1" key="1">
    <citation type="submission" date="2023-01" db="EMBL/GenBank/DDBJ databases">
        <title>Colletotrichum chrysophilum M932 genome sequence.</title>
        <authorList>
            <person name="Baroncelli R."/>
        </authorList>
    </citation>
    <scope>NUCLEOTIDE SEQUENCE</scope>
    <source>
        <strain evidence="1">M932</strain>
    </source>
</reference>
<dbReference type="AlphaFoldDB" id="A0AAD9A1X4"/>
<keyword evidence="2" id="KW-1185">Reference proteome</keyword>
<comment type="caution">
    <text evidence="1">The sequence shown here is derived from an EMBL/GenBank/DDBJ whole genome shotgun (WGS) entry which is preliminary data.</text>
</comment>
<accession>A0AAD9A1X4</accession>
<organism evidence="1 2">
    <name type="scientific">Colletotrichum chrysophilum</name>
    <dbReference type="NCBI Taxonomy" id="1836956"/>
    <lineage>
        <taxon>Eukaryota</taxon>
        <taxon>Fungi</taxon>
        <taxon>Dikarya</taxon>
        <taxon>Ascomycota</taxon>
        <taxon>Pezizomycotina</taxon>
        <taxon>Sordariomycetes</taxon>
        <taxon>Hypocreomycetidae</taxon>
        <taxon>Glomerellales</taxon>
        <taxon>Glomerellaceae</taxon>
        <taxon>Colletotrichum</taxon>
        <taxon>Colletotrichum gloeosporioides species complex</taxon>
    </lineage>
</organism>